<dbReference type="Proteomes" id="UP000196587">
    <property type="component" value="Unassembled WGS sequence"/>
</dbReference>
<keyword evidence="2" id="KW-1133">Transmembrane helix</keyword>
<keyword evidence="1" id="KW-0175">Coiled coil</keyword>
<accession>A0A1Y4JK15</accession>
<dbReference type="EMBL" id="NFKE01000010">
    <property type="protein sequence ID" value="OUP32825.1"/>
    <property type="molecule type" value="Genomic_DNA"/>
</dbReference>
<protein>
    <submittedName>
        <fullName evidence="3">Uncharacterized protein</fullName>
    </submittedName>
</protein>
<reference evidence="4" key="1">
    <citation type="submission" date="2017-04" db="EMBL/GenBank/DDBJ databases">
        <title>Function of individual gut microbiota members based on whole genome sequencing of pure cultures obtained from chicken caecum.</title>
        <authorList>
            <person name="Medvecky M."/>
            <person name="Cejkova D."/>
            <person name="Polansky O."/>
            <person name="Karasova D."/>
            <person name="Kubasova T."/>
            <person name="Cizek A."/>
            <person name="Rychlik I."/>
        </authorList>
    </citation>
    <scope>NUCLEOTIDE SEQUENCE [LARGE SCALE GENOMIC DNA]</scope>
    <source>
        <strain evidence="4">An189</strain>
    </source>
</reference>
<feature type="transmembrane region" description="Helical" evidence="2">
    <location>
        <begin position="73"/>
        <end position="94"/>
    </location>
</feature>
<name>A0A1Y4JK15_9BACE</name>
<evidence type="ECO:0000256" key="2">
    <source>
        <dbReference type="SAM" id="Phobius"/>
    </source>
</evidence>
<comment type="caution">
    <text evidence="3">The sequence shown here is derived from an EMBL/GenBank/DDBJ whole genome shotgun (WGS) entry which is preliminary data.</text>
</comment>
<keyword evidence="2" id="KW-0472">Membrane</keyword>
<evidence type="ECO:0000256" key="1">
    <source>
        <dbReference type="SAM" id="Coils"/>
    </source>
</evidence>
<feature type="coiled-coil region" evidence="1">
    <location>
        <begin position="96"/>
        <end position="123"/>
    </location>
</feature>
<dbReference type="Gene3D" id="1.20.5.340">
    <property type="match status" value="1"/>
</dbReference>
<proteinExistence type="predicted"/>
<evidence type="ECO:0000313" key="4">
    <source>
        <dbReference type="Proteomes" id="UP000196587"/>
    </source>
</evidence>
<gene>
    <name evidence="3" type="ORF">B5F24_13100</name>
</gene>
<organism evidence="3 4">
    <name type="scientific">Bacteroides clarus</name>
    <dbReference type="NCBI Taxonomy" id="626929"/>
    <lineage>
        <taxon>Bacteria</taxon>
        <taxon>Pseudomonadati</taxon>
        <taxon>Bacteroidota</taxon>
        <taxon>Bacteroidia</taxon>
        <taxon>Bacteroidales</taxon>
        <taxon>Bacteroidaceae</taxon>
        <taxon>Bacteroides</taxon>
    </lineage>
</organism>
<dbReference type="AlphaFoldDB" id="A0A1Y4JK15"/>
<keyword evidence="2" id="KW-0812">Transmembrane</keyword>
<sequence>MAFSLYSCDGGLFGNQEDNIEQSETSGSVTGSVNNLQEKVKTLESQLVDVSQKINNVETDIKSFANDKSCNTWGFLIGYGLGVISFIMAVVAMIKVSKYKQRLDRHREDIDTLKSKCGEYRHQDNTSRSNYSSYRIISSSDYSTLARKIQSLEEELFRMKSMASADPVIKLVPASEAPVTKIQSVKIGYFGTVISGEGGTGYFKKMLEYKDGDARFLVKSSETTTEFEPIATLPMIKSSDYMELAIEFNGCSKSEAMNMTLDRPGIVEQLGDKWIVKQKALVTLTK</sequence>
<feature type="coiled-coil region" evidence="1">
    <location>
        <begin position="33"/>
        <end position="60"/>
    </location>
</feature>
<evidence type="ECO:0000313" key="3">
    <source>
        <dbReference type="EMBL" id="OUP32825.1"/>
    </source>
</evidence>